<name>A0AC60PR93_IXOPE</name>
<keyword evidence="2" id="KW-1185">Reference proteome</keyword>
<organism evidence="1 2">
    <name type="scientific">Ixodes persulcatus</name>
    <name type="common">Taiga tick</name>
    <dbReference type="NCBI Taxonomy" id="34615"/>
    <lineage>
        <taxon>Eukaryota</taxon>
        <taxon>Metazoa</taxon>
        <taxon>Ecdysozoa</taxon>
        <taxon>Arthropoda</taxon>
        <taxon>Chelicerata</taxon>
        <taxon>Arachnida</taxon>
        <taxon>Acari</taxon>
        <taxon>Parasitiformes</taxon>
        <taxon>Ixodida</taxon>
        <taxon>Ixodoidea</taxon>
        <taxon>Ixodidae</taxon>
        <taxon>Ixodinae</taxon>
        <taxon>Ixodes</taxon>
    </lineage>
</organism>
<dbReference type="EMBL" id="JABSTQ010010158">
    <property type="protein sequence ID" value="KAG0423002.1"/>
    <property type="molecule type" value="Genomic_DNA"/>
</dbReference>
<evidence type="ECO:0000313" key="1">
    <source>
        <dbReference type="EMBL" id="KAG0423002.1"/>
    </source>
</evidence>
<proteinExistence type="predicted"/>
<reference evidence="1 2" key="1">
    <citation type="journal article" date="2020" name="Cell">
        <title>Large-Scale Comparative Analyses of Tick Genomes Elucidate Their Genetic Diversity and Vector Capacities.</title>
        <authorList>
            <consortium name="Tick Genome and Microbiome Consortium (TIGMIC)"/>
            <person name="Jia N."/>
            <person name="Wang J."/>
            <person name="Shi W."/>
            <person name="Du L."/>
            <person name="Sun Y."/>
            <person name="Zhan W."/>
            <person name="Jiang J.F."/>
            <person name="Wang Q."/>
            <person name="Zhang B."/>
            <person name="Ji P."/>
            <person name="Bell-Sakyi L."/>
            <person name="Cui X.M."/>
            <person name="Yuan T.T."/>
            <person name="Jiang B.G."/>
            <person name="Yang W.F."/>
            <person name="Lam T.T."/>
            <person name="Chang Q.C."/>
            <person name="Ding S.J."/>
            <person name="Wang X.J."/>
            <person name="Zhu J.G."/>
            <person name="Ruan X.D."/>
            <person name="Zhao L."/>
            <person name="Wei J.T."/>
            <person name="Ye R.Z."/>
            <person name="Que T.C."/>
            <person name="Du C.H."/>
            <person name="Zhou Y.H."/>
            <person name="Cheng J.X."/>
            <person name="Dai P.F."/>
            <person name="Guo W.B."/>
            <person name="Han X.H."/>
            <person name="Huang E.J."/>
            <person name="Li L.F."/>
            <person name="Wei W."/>
            <person name="Gao Y.C."/>
            <person name="Liu J.Z."/>
            <person name="Shao H.Z."/>
            <person name="Wang X."/>
            <person name="Wang C.C."/>
            <person name="Yang T.C."/>
            <person name="Huo Q.B."/>
            <person name="Li W."/>
            <person name="Chen H.Y."/>
            <person name="Chen S.E."/>
            <person name="Zhou L.G."/>
            <person name="Ni X.B."/>
            <person name="Tian J.H."/>
            <person name="Sheng Y."/>
            <person name="Liu T."/>
            <person name="Pan Y.S."/>
            <person name="Xia L.Y."/>
            <person name="Li J."/>
            <person name="Zhao F."/>
            <person name="Cao W.C."/>
        </authorList>
    </citation>
    <scope>NUCLEOTIDE SEQUENCE [LARGE SCALE GENOMIC DNA]</scope>
    <source>
        <strain evidence="1">Iper-2018</strain>
    </source>
</reference>
<dbReference type="Proteomes" id="UP000805193">
    <property type="component" value="Unassembled WGS sequence"/>
</dbReference>
<protein>
    <submittedName>
        <fullName evidence="1">Uncharacterized protein</fullName>
    </submittedName>
</protein>
<comment type="caution">
    <text evidence="1">The sequence shown here is derived from an EMBL/GenBank/DDBJ whole genome shotgun (WGS) entry which is preliminary data.</text>
</comment>
<accession>A0AC60PR93</accession>
<evidence type="ECO:0000313" key="2">
    <source>
        <dbReference type="Proteomes" id="UP000805193"/>
    </source>
</evidence>
<sequence length="104" mass="12023">MFADARKRNDEWCTKYASRTASYFSYYLEARKVEDLTHLLVADNVNSSLNEECLRPVTLRERTKWLQAHGLAKVVQMYEEAYLEGRVSRNIEVKGCGSQPETDA</sequence>
<gene>
    <name evidence="1" type="ORF">HPB47_001206</name>
</gene>